<evidence type="ECO:0008006" key="3">
    <source>
        <dbReference type="Google" id="ProtNLM"/>
    </source>
</evidence>
<gene>
    <name evidence="1" type="ORF">ACFFLS_20835</name>
</gene>
<organism evidence="1 2">
    <name type="scientific">Flavobacterium procerum</name>
    <dbReference type="NCBI Taxonomy" id="1455569"/>
    <lineage>
        <taxon>Bacteria</taxon>
        <taxon>Pseudomonadati</taxon>
        <taxon>Bacteroidota</taxon>
        <taxon>Flavobacteriia</taxon>
        <taxon>Flavobacteriales</taxon>
        <taxon>Flavobacteriaceae</taxon>
        <taxon>Flavobacterium</taxon>
    </lineage>
</organism>
<comment type="caution">
    <text evidence="1">The sequence shown here is derived from an EMBL/GenBank/DDBJ whole genome shotgun (WGS) entry which is preliminary data.</text>
</comment>
<dbReference type="EMBL" id="JBHLYW010000022">
    <property type="protein sequence ID" value="MFC0079504.1"/>
    <property type="molecule type" value="Genomic_DNA"/>
</dbReference>
<protein>
    <recommendedName>
        <fullName evidence="3">Restriction endonuclease</fullName>
    </recommendedName>
</protein>
<evidence type="ECO:0000313" key="1">
    <source>
        <dbReference type="EMBL" id="MFC0079504.1"/>
    </source>
</evidence>
<keyword evidence="2" id="KW-1185">Reference proteome</keyword>
<dbReference type="Proteomes" id="UP001589734">
    <property type="component" value="Unassembled WGS sequence"/>
</dbReference>
<name>A0ABV6BVN2_9FLAO</name>
<evidence type="ECO:0000313" key="2">
    <source>
        <dbReference type="Proteomes" id="UP001589734"/>
    </source>
</evidence>
<proteinExistence type="predicted"/>
<sequence length="323" mass="38245">MDTHQLAPPNNPEIFENMICDLFNKIESTNTYKKFGGHGNLQKGIDVFSVEKDTAIQCKKKDLSRRESTLKNELLNDIKKDVSSVISKNLAIRITKLYIMSTYKDHPDVDEFCEDLKEQLNTGFEIIYWGWNTVQSKILNHKSLLEKYYPNFIINVKSDEEILIRDLDLKKQIKKNFSSWLDYAPENRKLSSKMLLRDFQGTQYPDSNEPDQFNEYSWFAAEIHQLYHRGMEFVIGIYGICPLPDGKWRLEKHSDPDKDSVKVRKIGQINFSDIISYDIDGDEYYNYPHIFCRFSYRGIPFENCYYVNYEKVYEQYELKDQII</sequence>
<reference evidence="1 2" key="1">
    <citation type="submission" date="2024-09" db="EMBL/GenBank/DDBJ databases">
        <authorList>
            <person name="Sun Q."/>
            <person name="Mori K."/>
        </authorList>
    </citation>
    <scope>NUCLEOTIDE SEQUENCE [LARGE SCALE GENOMIC DNA]</scope>
    <source>
        <strain evidence="1 2">CGMCC 1.12926</strain>
    </source>
</reference>
<dbReference type="RefSeq" id="WP_379687144.1">
    <property type="nucleotide sequence ID" value="NZ_JBHLYW010000022.1"/>
</dbReference>
<accession>A0ABV6BVN2</accession>